<dbReference type="Gene3D" id="2.40.160.20">
    <property type="match status" value="1"/>
</dbReference>
<evidence type="ECO:0000256" key="1">
    <source>
        <dbReference type="SAM" id="SignalP"/>
    </source>
</evidence>
<feature type="signal peptide" evidence="1">
    <location>
        <begin position="1"/>
        <end position="19"/>
    </location>
</feature>
<dbReference type="RefSeq" id="WP_201923305.1">
    <property type="nucleotide sequence ID" value="NZ_JAERQG010000004.1"/>
</dbReference>
<comment type="caution">
    <text evidence="2">The sequence shown here is derived from an EMBL/GenBank/DDBJ whole genome shotgun (WGS) entry which is preliminary data.</text>
</comment>
<dbReference type="Proteomes" id="UP000642920">
    <property type="component" value="Unassembled WGS sequence"/>
</dbReference>
<gene>
    <name evidence="2" type="ORF">JKP34_15100</name>
</gene>
<accession>A0A937DFW2</accession>
<evidence type="ECO:0000313" key="3">
    <source>
        <dbReference type="Proteomes" id="UP000642920"/>
    </source>
</evidence>
<keyword evidence="3" id="KW-1185">Reference proteome</keyword>
<sequence length="235" mass="27031">MKIKALVFVSLFACIRLNAQSNLYLKADLSHVIDRVETKNFDSNITQPTAYSNISTSLYFGHQFKPYLSVESGIIHKPYTNGFRVIIDERTIQATNEEVINRYQIPIRLNIHTNLNNEKLFFDASLAYHLGFNPNDNIRSERISAGEKTFVINRDSNTNYHLVEIRTGISYQIADDWSLYCAISLMQGFSQVERTSISEYEGNEKVDSNVFIDKGNYINMALGFCYRLNNLKKLI</sequence>
<evidence type="ECO:0000313" key="2">
    <source>
        <dbReference type="EMBL" id="MBL0766592.1"/>
    </source>
</evidence>
<name>A0A937DFW2_9BACT</name>
<proteinExistence type="predicted"/>
<feature type="chain" id="PRO_5036679661" description="Outer membrane protein beta-barrel domain-containing protein" evidence="1">
    <location>
        <begin position="20"/>
        <end position="235"/>
    </location>
</feature>
<reference evidence="2" key="1">
    <citation type="submission" date="2021-01" db="EMBL/GenBank/DDBJ databases">
        <title>Marivirga sp. nov., isolated from intertidal surface sediments.</title>
        <authorList>
            <person name="Zhang M."/>
        </authorList>
    </citation>
    <scope>NUCLEOTIDE SEQUENCE</scope>
    <source>
        <strain evidence="2">SM1354</strain>
    </source>
</reference>
<dbReference type="AlphaFoldDB" id="A0A937DFW2"/>
<keyword evidence="1" id="KW-0732">Signal</keyword>
<evidence type="ECO:0008006" key="4">
    <source>
        <dbReference type="Google" id="ProtNLM"/>
    </source>
</evidence>
<organism evidence="2 3">
    <name type="scientific">Marivirga atlantica</name>
    <dbReference type="NCBI Taxonomy" id="1548457"/>
    <lineage>
        <taxon>Bacteria</taxon>
        <taxon>Pseudomonadati</taxon>
        <taxon>Bacteroidota</taxon>
        <taxon>Cytophagia</taxon>
        <taxon>Cytophagales</taxon>
        <taxon>Marivirgaceae</taxon>
        <taxon>Marivirga</taxon>
    </lineage>
</organism>
<dbReference type="EMBL" id="JAERQG010000004">
    <property type="protein sequence ID" value="MBL0766592.1"/>
    <property type="molecule type" value="Genomic_DNA"/>
</dbReference>
<protein>
    <recommendedName>
        <fullName evidence="4">Outer membrane protein beta-barrel domain-containing protein</fullName>
    </recommendedName>
</protein>